<dbReference type="CDD" id="cd00082">
    <property type="entry name" value="HisKA"/>
    <property type="match status" value="1"/>
</dbReference>
<dbReference type="InterPro" id="IPR004358">
    <property type="entry name" value="Sig_transdc_His_kin-like_C"/>
</dbReference>
<keyword evidence="13" id="KW-1185">Reference proteome</keyword>
<reference evidence="13" key="1">
    <citation type="submission" date="2018-05" db="EMBL/GenBank/DDBJ databases">
        <title>Genome Sequencing of selected type strains of the family Eggerthellaceae.</title>
        <authorList>
            <person name="Danylec N."/>
            <person name="Stoll D.A."/>
            <person name="Doetsch A."/>
            <person name="Huch M."/>
        </authorList>
    </citation>
    <scope>NUCLEOTIDE SEQUENCE [LARGE SCALE GENOMIC DNA]</scope>
    <source>
        <strain evidence="13">DSM 17537</strain>
    </source>
</reference>
<feature type="domain" description="Histidine kinase" evidence="11">
    <location>
        <begin position="259"/>
        <end position="485"/>
    </location>
</feature>
<dbReference type="InterPro" id="IPR050351">
    <property type="entry name" value="BphY/WalK/GraS-like"/>
</dbReference>
<keyword evidence="6 12" id="KW-0418">Kinase</keyword>
<evidence type="ECO:0000256" key="6">
    <source>
        <dbReference type="ARBA" id="ARBA00022777"/>
    </source>
</evidence>
<name>A0A3N0AE28_9ACTN</name>
<feature type="transmembrane region" description="Helical" evidence="10">
    <location>
        <begin position="186"/>
        <end position="207"/>
    </location>
</feature>
<accession>A0A3N0AE28</accession>
<evidence type="ECO:0000256" key="8">
    <source>
        <dbReference type="ARBA" id="ARBA00039401"/>
    </source>
</evidence>
<dbReference type="GO" id="GO:0004721">
    <property type="term" value="F:phosphoprotein phosphatase activity"/>
    <property type="evidence" value="ECO:0007669"/>
    <property type="project" value="TreeGrafter"/>
</dbReference>
<evidence type="ECO:0000256" key="5">
    <source>
        <dbReference type="ARBA" id="ARBA00022679"/>
    </source>
</evidence>
<dbReference type="EC" id="2.7.13.3" evidence="3"/>
<evidence type="ECO:0000256" key="2">
    <source>
        <dbReference type="ARBA" id="ARBA00004236"/>
    </source>
</evidence>
<sequence length="485" mass="52655">MALHSEEIPPRTGAEDGRGSQKGPRRSLSRTIARTVMLATAGVAIACVVLFAVAFYYAVDARAAGDLESECEAFASVLDGKGGDRQTTLALLRHDAAVVPADTRVTLIGEDGAVLFDNRADAAVLDNHAMRPEVIQAMETGEGRSGRYSETLQKETLYHCIRLQEGSILRLAVTQASVWGVLQSLIVPYVFVLLAAVLAALAAAWAISRKIASEFSAVDLDRPLENEAPQELVPLLDRLEAQKKSIDAQAAERRRFTANVSHELKTPLTVISGYAEIIDRGIARPEDVQRFVGLIHDEAQRMKTLVDELLTLSRLDDAQDPAESMALDMCQDVSLFKAARSVAGRLEPSAARRCVTLHVNAPDDEVSDILVKGNARMLEEMMRNLVENAIRYNVEGGSVTVSVSRDRRGAPMMRVADTGVGIPPNLREKVFERFFCVDESRSKETGGTGLGLAIVKHAAQLHGATVRVYGNDPRGSVFEVTFPLA</sequence>
<dbReference type="Proteomes" id="UP000267368">
    <property type="component" value="Unassembled WGS sequence"/>
</dbReference>
<dbReference type="CDD" id="cd00075">
    <property type="entry name" value="HATPase"/>
    <property type="match status" value="1"/>
</dbReference>
<dbReference type="InterPro" id="IPR036097">
    <property type="entry name" value="HisK_dim/P_sf"/>
</dbReference>
<dbReference type="Pfam" id="PF00512">
    <property type="entry name" value="HisKA"/>
    <property type="match status" value="1"/>
</dbReference>
<dbReference type="GO" id="GO:0016036">
    <property type="term" value="P:cellular response to phosphate starvation"/>
    <property type="evidence" value="ECO:0007669"/>
    <property type="project" value="TreeGrafter"/>
</dbReference>
<evidence type="ECO:0000313" key="12">
    <source>
        <dbReference type="EMBL" id="RNL19430.1"/>
    </source>
</evidence>
<keyword evidence="5" id="KW-0808">Transferase</keyword>
<dbReference type="PANTHER" id="PTHR45453:SF1">
    <property type="entry name" value="PHOSPHATE REGULON SENSOR PROTEIN PHOR"/>
    <property type="match status" value="1"/>
</dbReference>
<evidence type="ECO:0000313" key="13">
    <source>
        <dbReference type="Proteomes" id="UP000267368"/>
    </source>
</evidence>
<keyword evidence="10" id="KW-0812">Transmembrane</keyword>
<keyword evidence="10" id="KW-1133">Transmembrane helix</keyword>
<dbReference type="SMART" id="SM00388">
    <property type="entry name" value="HisKA"/>
    <property type="match status" value="1"/>
</dbReference>
<evidence type="ECO:0000256" key="3">
    <source>
        <dbReference type="ARBA" id="ARBA00012438"/>
    </source>
</evidence>
<organism evidence="12 13">
    <name type="scientific">Slackia faecicanis</name>
    <dbReference type="NCBI Taxonomy" id="255723"/>
    <lineage>
        <taxon>Bacteria</taxon>
        <taxon>Bacillati</taxon>
        <taxon>Actinomycetota</taxon>
        <taxon>Coriobacteriia</taxon>
        <taxon>Eggerthellales</taxon>
        <taxon>Eggerthellaceae</taxon>
        <taxon>Slackia</taxon>
    </lineage>
</organism>
<evidence type="ECO:0000256" key="10">
    <source>
        <dbReference type="SAM" id="Phobius"/>
    </source>
</evidence>
<feature type="compositionally biased region" description="Basic and acidic residues" evidence="9">
    <location>
        <begin position="1"/>
        <end position="19"/>
    </location>
</feature>
<dbReference type="EMBL" id="QICB01000005">
    <property type="protein sequence ID" value="RNL19430.1"/>
    <property type="molecule type" value="Genomic_DNA"/>
</dbReference>
<dbReference type="RefSeq" id="WP_123198423.1">
    <property type="nucleotide sequence ID" value="NZ_QICB01000005.1"/>
</dbReference>
<comment type="catalytic activity">
    <reaction evidence="1">
        <text>ATP + protein L-histidine = ADP + protein N-phospho-L-histidine.</text>
        <dbReference type="EC" id="2.7.13.3"/>
    </reaction>
</comment>
<keyword evidence="10" id="KW-0472">Membrane</keyword>
<keyword evidence="7" id="KW-0902">Two-component regulatory system</keyword>
<dbReference type="InterPro" id="IPR003594">
    <property type="entry name" value="HATPase_dom"/>
</dbReference>
<dbReference type="GO" id="GO:0005886">
    <property type="term" value="C:plasma membrane"/>
    <property type="evidence" value="ECO:0007669"/>
    <property type="project" value="UniProtKB-SubCell"/>
</dbReference>
<proteinExistence type="predicted"/>
<dbReference type="Gene3D" id="1.10.287.130">
    <property type="match status" value="1"/>
</dbReference>
<dbReference type="PRINTS" id="PR00344">
    <property type="entry name" value="BCTRLSENSOR"/>
</dbReference>
<protein>
    <recommendedName>
        <fullName evidence="8">Sensor-like histidine kinase SenX3</fullName>
        <ecNumber evidence="3">2.7.13.3</ecNumber>
    </recommendedName>
</protein>
<dbReference type="SUPFAM" id="SSF55874">
    <property type="entry name" value="ATPase domain of HSP90 chaperone/DNA topoisomerase II/histidine kinase"/>
    <property type="match status" value="1"/>
</dbReference>
<dbReference type="InterPro" id="IPR005467">
    <property type="entry name" value="His_kinase_dom"/>
</dbReference>
<dbReference type="AlphaFoldDB" id="A0A3N0AE28"/>
<dbReference type="SMART" id="SM00387">
    <property type="entry name" value="HATPase_c"/>
    <property type="match status" value="1"/>
</dbReference>
<dbReference type="Gene3D" id="3.30.565.10">
    <property type="entry name" value="Histidine kinase-like ATPase, C-terminal domain"/>
    <property type="match status" value="1"/>
</dbReference>
<feature type="transmembrane region" description="Helical" evidence="10">
    <location>
        <begin position="35"/>
        <end position="59"/>
    </location>
</feature>
<dbReference type="GO" id="GO:0000155">
    <property type="term" value="F:phosphorelay sensor kinase activity"/>
    <property type="evidence" value="ECO:0007669"/>
    <property type="project" value="InterPro"/>
</dbReference>
<evidence type="ECO:0000256" key="4">
    <source>
        <dbReference type="ARBA" id="ARBA00022553"/>
    </source>
</evidence>
<comment type="caution">
    <text evidence="12">The sequence shown here is derived from an EMBL/GenBank/DDBJ whole genome shotgun (WGS) entry which is preliminary data.</text>
</comment>
<evidence type="ECO:0000256" key="1">
    <source>
        <dbReference type="ARBA" id="ARBA00000085"/>
    </source>
</evidence>
<dbReference type="Pfam" id="PF02518">
    <property type="entry name" value="HATPase_c"/>
    <property type="match status" value="1"/>
</dbReference>
<dbReference type="InterPro" id="IPR036890">
    <property type="entry name" value="HATPase_C_sf"/>
</dbReference>
<dbReference type="FunFam" id="1.10.287.130:FF:000001">
    <property type="entry name" value="Two-component sensor histidine kinase"/>
    <property type="match status" value="1"/>
</dbReference>
<evidence type="ECO:0000256" key="7">
    <source>
        <dbReference type="ARBA" id="ARBA00023012"/>
    </source>
</evidence>
<dbReference type="OrthoDB" id="9813151at2"/>
<dbReference type="InterPro" id="IPR003661">
    <property type="entry name" value="HisK_dim/P_dom"/>
</dbReference>
<dbReference type="PROSITE" id="PS50109">
    <property type="entry name" value="HIS_KIN"/>
    <property type="match status" value="1"/>
</dbReference>
<dbReference type="InterPro" id="IPR031967">
    <property type="entry name" value="PhoR_single_Cache-like_dom"/>
</dbReference>
<feature type="region of interest" description="Disordered" evidence="9">
    <location>
        <begin position="1"/>
        <end position="27"/>
    </location>
</feature>
<keyword evidence="4" id="KW-0597">Phosphoprotein</keyword>
<comment type="subcellular location">
    <subcellularLocation>
        <location evidence="2">Cell membrane</location>
    </subcellularLocation>
</comment>
<dbReference type="SUPFAM" id="SSF47384">
    <property type="entry name" value="Homodimeric domain of signal transducing histidine kinase"/>
    <property type="match status" value="1"/>
</dbReference>
<gene>
    <name evidence="12" type="ORF">DMP07_06945</name>
</gene>
<dbReference type="PANTHER" id="PTHR45453">
    <property type="entry name" value="PHOSPHATE REGULON SENSOR PROTEIN PHOR"/>
    <property type="match status" value="1"/>
</dbReference>
<evidence type="ECO:0000259" key="11">
    <source>
        <dbReference type="PROSITE" id="PS50109"/>
    </source>
</evidence>
<dbReference type="Pfam" id="PF16736">
    <property type="entry name" value="sCache_like"/>
    <property type="match status" value="1"/>
</dbReference>
<evidence type="ECO:0000256" key="9">
    <source>
        <dbReference type="SAM" id="MobiDB-lite"/>
    </source>
</evidence>